<dbReference type="AlphaFoldDB" id="A0A949U0B4"/>
<evidence type="ECO:0000313" key="2">
    <source>
        <dbReference type="EMBL" id="MBV7275978.1"/>
    </source>
</evidence>
<dbReference type="EMBL" id="JAEEGC010000144">
    <property type="protein sequence ID" value="MBV7275978.1"/>
    <property type="molecule type" value="Genomic_DNA"/>
</dbReference>
<feature type="transmembrane region" description="Helical" evidence="1">
    <location>
        <begin position="43"/>
        <end position="60"/>
    </location>
</feature>
<gene>
    <name evidence="2" type="ORF">I6U48_24090</name>
</gene>
<feature type="transmembrane region" description="Helical" evidence="1">
    <location>
        <begin position="143"/>
        <end position="168"/>
    </location>
</feature>
<dbReference type="Proteomes" id="UP000694308">
    <property type="component" value="Unassembled WGS sequence"/>
</dbReference>
<comment type="caution">
    <text evidence="2">The sequence shown here is derived from an EMBL/GenBank/DDBJ whole genome shotgun (WGS) entry which is preliminary data.</text>
</comment>
<organism evidence="2 3">
    <name type="scientific">Clostridium thailandense</name>
    <dbReference type="NCBI Taxonomy" id="2794346"/>
    <lineage>
        <taxon>Bacteria</taxon>
        <taxon>Bacillati</taxon>
        <taxon>Bacillota</taxon>
        <taxon>Clostridia</taxon>
        <taxon>Eubacteriales</taxon>
        <taxon>Clostridiaceae</taxon>
        <taxon>Clostridium</taxon>
    </lineage>
</organism>
<dbReference type="NCBIfam" id="NF041646">
    <property type="entry name" value="VC0807_fam"/>
    <property type="match status" value="1"/>
</dbReference>
<keyword evidence="1" id="KW-0812">Transmembrane</keyword>
<keyword evidence="1" id="KW-0472">Membrane</keyword>
<proteinExistence type="predicted"/>
<name>A0A949U0B4_9CLOT</name>
<accession>A0A949U0B4</accession>
<sequence>MENTSKINSSILKNILNKDFIVSAIIPVLICLLFNKFNMDTKGIILAGIWSIGVVIFNYIKKREINVLAMITAVFSGIGLIGTIISKNPNFYLLSPIVRDVIYALIFFLSILFKRPLIQIIAEQIYLKNVSEEIKKEKSYRSVWVILTAAWGFLNLSQVIVGVILLHYMSISSYFAIITLYSNISSPLLLAFSIAFPKWYNRKCK</sequence>
<keyword evidence="1" id="KW-1133">Transmembrane helix</keyword>
<dbReference type="RefSeq" id="WP_218323023.1">
    <property type="nucleotide sequence ID" value="NZ_JAEEGC010000144.1"/>
</dbReference>
<evidence type="ECO:0000313" key="3">
    <source>
        <dbReference type="Proteomes" id="UP000694308"/>
    </source>
</evidence>
<protein>
    <recommendedName>
        <fullName evidence="4">Intracellular septation protein A</fullName>
    </recommendedName>
</protein>
<feature type="transmembrane region" description="Helical" evidence="1">
    <location>
        <begin position="67"/>
        <end position="85"/>
    </location>
</feature>
<feature type="transmembrane region" description="Helical" evidence="1">
    <location>
        <begin position="20"/>
        <end position="37"/>
    </location>
</feature>
<feature type="transmembrane region" description="Helical" evidence="1">
    <location>
        <begin position="91"/>
        <end position="113"/>
    </location>
</feature>
<keyword evidence="3" id="KW-1185">Reference proteome</keyword>
<feature type="transmembrane region" description="Helical" evidence="1">
    <location>
        <begin position="174"/>
        <end position="196"/>
    </location>
</feature>
<reference evidence="2" key="1">
    <citation type="submission" date="2020-12" db="EMBL/GenBank/DDBJ databases">
        <title>Clostridium thailandense sp. nov., a novel acetogenic bacterium isolated from peat land soil in Thailand.</title>
        <authorList>
            <person name="Chaikitkaew S."/>
            <person name="Birkeland N.K."/>
        </authorList>
    </citation>
    <scope>NUCLEOTIDE SEQUENCE</scope>
    <source>
        <strain evidence="2">PL3</strain>
    </source>
</reference>
<evidence type="ECO:0008006" key="4">
    <source>
        <dbReference type="Google" id="ProtNLM"/>
    </source>
</evidence>
<evidence type="ECO:0000256" key="1">
    <source>
        <dbReference type="SAM" id="Phobius"/>
    </source>
</evidence>